<name>A0ABR7M0R6_9ACTN</name>
<comment type="caution">
    <text evidence="1">The sequence shown here is derived from an EMBL/GenBank/DDBJ whole genome shotgun (WGS) entry which is preliminary data.</text>
</comment>
<protein>
    <submittedName>
        <fullName evidence="1">Uncharacterized protein</fullName>
    </submittedName>
</protein>
<accession>A0ABR7M0R6</accession>
<gene>
    <name evidence="1" type="ORF">HKK74_35220</name>
</gene>
<evidence type="ECO:0000313" key="1">
    <source>
        <dbReference type="EMBL" id="MBC6470705.1"/>
    </source>
</evidence>
<sequence>MEASMSLELGLLAELRAALAGEHEIRSQVRMEVAGLAVETAIPAVYVWVFVGFSGRFFSWHNADRQHPVNDVPGAARRIAAQIGEVNQQIS</sequence>
<keyword evidence="2" id="KW-1185">Reference proteome</keyword>
<proteinExistence type="predicted"/>
<organism evidence="1 2">
    <name type="scientific">Actinomadura alba</name>
    <dbReference type="NCBI Taxonomy" id="406431"/>
    <lineage>
        <taxon>Bacteria</taxon>
        <taxon>Bacillati</taxon>
        <taxon>Actinomycetota</taxon>
        <taxon>Actinomycetes</taxon>
        <taxon>Streptosporangiales</taxon>
        <taxon>Thermomonosporaceae</taxon>
        <taxon>Actinomadura</taxon>
    </lineage>
</organism>
<dbReference type="EMBL" id="JABVEC010000047">
    <property type="protein sequence ID" value="MBC6470705.1"/>
    <property type="molecule type" value="Genomic_DNA"/>
</dbReference>
<reference evidence="1 2" key="1">
    <citation type="submission" date="2020-06" db="EMBL/GenBank/DDBJ databases">
        <title>Actinomadura xiongansis sp. nov., isolated from soil of Baiyangdian.</title>
        <authorList>
            <person name="Zhang X."/>
        </authorList>
    </citation>
    <scope>NUCLEOTIDE SEQUENCE [LARGE SCALE GENOMIC DNA]</scope>
    <source>
        <strain evidence="1 2">HBUM206468</strain>
    </source>
</reference>
<evidence type="ECO:0000313" key="2">
    <source>
        <dbReference type="Proteomes" id="UP000805614"/>
    </source>
</evidence>
<dbReference type="RefSeq" id="WP_344397724.1">
    <property type="nucleotide sequence ID" value="NZ_BAAAOK010000031.1"/>
</dbReference>
<dbReference type="Proteomes" id="UP000805614">
    <property type="component" value="Unassembled WGS sequence"/>
</dbReference>